<reference evidence="5 6" key="1">
    <citation type="submission" date="2018-11" db="EMBL/GenBank/DDBJ databases">
        <title>Rhodococcus spongicola sp. nov. and Rhodococcus xishaensis sp. nov. from marine sponges.</title>
        <authorList>
            <person name="Li L."/>
            <person name="Lin H.W."/>
        </authorList>
    </citation>
    <scope>NUCLEOTIDE SEQUENCE [LARGE SCALE GENOMIC DNA]</scope>
    <source>
        <strain evidence="5 6">CCTCC AB2014297</strain>
    </source>
</reference>
<comment type="caution">
    <text evidence="5">The sequence shown here is derived from an EMBL/GenBank/DDBJ whole genome shotgun (WGS) entry which is preliminary data.</text>
</comment>
<keyword evidence="1" id="KW-0547">Nucleotide-binding</keyword>
<dbReference type="GO" id="GO:0036297">
    <property type="term" value="P:interstrand cross-link repair"/>
    <property type="evidence" value="ECO:0007669"/>
    <property type="project" value="TreeGrafter"/>
</dbReference>
<protein>
    <submittedName>
        <fullName evidence="5">DEAD/DEAH box helicase</fullName>
    </submittedName>
</protein>
<name>A0A438BB31_9NOCA</name>
<evidence type="ECO:0000256" key="2">
    <source>
        <dbReference type="ARBA" id="ARBA00022840"/>
    </source>
</evidence>
<dbReference type="Proteomes" id="UP000286208">
    <property type="component" value="Unassembled WGS sequence"/>
</dbReference>
<dbReference type="PANTHER" id="PTHR47957:SF3">
    <property type="entry name" value="ATP-DEPENDENT HELICASE HRQ1"/>
    <property type="match status" value="1"/>
</dbReference>
<gene>
    <name evidence="5" type="ORF">EGT67_17625</name>
</gene>
<keyword evidence="5" id="KW-0378">Hydrolase</keyword>
<evidence type="ECO:0000259" key="3">
    <source>
        <dbReference type="PROSITE" id="PS51192"/>
    </source>
</evidence>
<dbReference type="EMBL" id="RKLP01000009">
    <property type="protein sequence ID" value="RVW08226.1"/>
    <property type="molecule type" value="Genomic_DNA"/>
</dbReference>
<accession>A0A438BB31</accession>
<dbReference type="PROSITE" id="PS51192">
    <property type="entry name" value="HELICASE_ATP_BIND_1"/>
    <property type="match status" value="1"/>
</dbReference>
<dbReference type="Pfam" id="PF09369">
    <property type="entry name" value="MZB"/>
    <property type="match status" value="1"/>
</dbReference>
<organism evidence="5 6">
    <name type="scientific">Prescottella agglutinans</name>
    <dbReference type="NCBI Taxonomy" id="1644129"/>
    <lineage>
        <taxon>Bacteria</taxon>
        <taxon>Bacillati</taxon>
        <taxon>Actinomycetota</taxon>
        <taxon>Actinomycetes</taxon>
        <taxon>Mycobacteriales</taxon>
        <taxon>Nocardiaceae</taxon>
        <taxon>Prescottella</taxon>
    </lineage>
</organism>
<dbReference type="InterPro" id="IPR014001">
    <property type="entry name" value="Helicase_ATP-bd"/>
</dbReference>
<sequence>MGDIAAPTFPSLLAEETKDSITEYLSTTFALADPNAGSALSEFLRHPETGIFRGPYLKVRTPYQQVPGKWTSPLEWMPKGFRPFRHQATAFERLSTRSGAAQPTIVTTGTGSGKTESFLVPLLDHARRAAARGEEGIKAIILYPMNALVTDQARRLANYLHDDPQLSEVTAGVYIGGQGRRRTPTRNQLVDNRDELRKNPPDILLTNYKMLDLLLLRAGDNPLWDNAASTLQYLVLDEFHTYDGAQGTDVAMLIRRLGARIGVSEAGRPLGRVTPVATSATLGGGSRSSELRDFAETIFGTEFSPESLVAETSLTAADVVPHVDFGLDIPAVDVILEAPTPDAAVEGSWEPLARAVLEPATEPGVHAADIDYADPVEIGDALRTHFLTRAVIDALSGEPLTPAEAVTRITQAGVLPWGVHNASRPAEVQQALLKFLALLSVARVRDDHGSLRPLLNVQVQLWVRELTRMLRQVSQDPGFDWWHDGPPADGTHLPAVHCRVCGHSGWMTSTTELGDSFAHEPQAIWRDSARLADRRKTRTLLLADAADQGVTLIDADTLEVASTPNENTIAVHCTPDEEQAVEQTCPACGARNAIRFLGSSVATLLSVGLTSEFGSPLLADGEKKTLVFTDSVQDAAHRAAFIEGRAFQFNFRSALLAATSGERTTLQAAAERLFSDTPTAQLYSITPPDFVRRTGVEGAWLDHDSEGWLRDLLDVRIAFQAHLETGLNARMGRTLELTGAVAVDIDIDLDHFASLARDIHQNLPQLSLTLSRGPAEQLSLDVPDDRAKQLAIDIDAYAGPRYDIWILGLVEQLRTTGGIHHRWLARYIRDEGKRWSIWGGSAEGMPKFPAGRPAPGFLTTGAAGDTDFIALGPRGESRLTDWTRRCLGVTASEARALLADVVDVLAGEDGPLERRAGEKGSKVYGLTADRIILDPTGIARLQCPVCHHVQPTTSNRTALWDGAPCPRMRCPGTLAPVEIEPANFYRTMYRSGRIRRIVSEEHTGLLDREEREEVEARFKMGGSPVDPNILACTPTLELGIDIGDLSTVALASLPRSTANYLQRIGRAGRSTGNAFVLAAVPSSPRDLYYFAEPTHLLAGEVLPPGAYLNATELLHRQFFAFALDRLAAGGLGTLPAMPSKLGGALGGGMDDGAWLRSVVDAVTADADALSTDFLVLFGNNLVSEAQQAVRAFAEAGLRDEAARVALAWQTETDEIRKRLNELAQTVAELDRHGHLDDQQKDDRKRCMGESRALGDQLRERGRQETLTGLSGVGLLPNYNLLDDATTLDVHLWWTANEGSQSPEPQALDLTYERSSSTALTELAPGAYFYANGKRVQVDAVDAGPLSQPLWSRTRLCPSCGWGTTNADAPLTACPRCHSGAVTDSGAVHKVLPLQKVSAVHRLDDVLIDDDADDRTRTFFTKVTGVDIDPADIVDAWKLKATVFGAEYARSAVIRSLNVGLGDAPGSEAIIAGETVAAAGFTTCSHCGVVATRPTEKDRTRHRGYCATRRGTAEKWERLLLSHELRTQAVRLLLPVSLLHFETTMTSFKGALLLGLRRDFGGDPQHLAVVASSMSDGSGSVRRFLVLHDTVPGGTGYLDRFGQPDRLRGILTLARDVLATCPCRLEGRAACHRCLYGVLSSREIPHASRESALRLLDEFLGGWEVETIPTVSTVDIAKVQLSELELQFREAIKDHIASRDGWSVEAAVGSKGEELDLRLANPNGEPRRWRMRPLVDLKAGSITTQPDFLFTRSDAQGCDVAVYLDGQKYHASVEHNITDDDARKRDALRRDGRRVWSIAWDDVQSFVSKSLKAAVPDLLHQQMQNTASAGIDDPRLKTLWGNPIDFLIEYLADPDADVWGAGANGTVLAIVNPGKHGSEAPIMLAPGSLVAGLNSFLAGQTPASDPTGSVMVVPRTGLSGLPLVIVADPNDHVSTLGVLCVLDDRPSEVGGPSHVAHWRDWLRWSNVLQFLTRPRFGLDLPMRMVEIWTRRSDDPFAGTMIPLAGSLPGKAEDAAIELTPEWSLVRDYTDPVLAQLIAIMAREGVDAPEAGAEVGPDESVWQVELAWPDTKVAVVVDIDADRDEWLEKHGWTVASAEGAFEPDTLAREIEDAVKGSTQ</sequence>
<dbReference type="SMART" id="SM00490">
    <property type="entry name" value="HELICc"/>
    <property type="match status" value="1"/>
</dbReference>
<evidence type="ECO:0000313" key="6">
    <source>
        <dbReference type="Proteomes" id="UP000286208"/>
    </source>
</evidence>
<dbReference type="Pfam" id="PF00271">
    <property type="entry name" value="Helicase_C"/>
    <property type="match status" value="1"/>
</dbReference>
<dbReference type="InterPro" id="IPR027417">
    <property type="entry name" value="P-loop_NTPase"/>
</dbReference>
<dbReference type="SMART" id="SM00487">
    <property type="entry name" value="DEXDc"/>
    <property type="match status" value="1"/>
</dbReference>
<dbReference type="RefSeq" id="WP_127917388.1">
    <property type="nucleotide sequence ID" value="NZ_RKLP01000009.1"/>
</dbReference>
<evidence type="ECO:0000259" key="4">
    <source>
        <dbReference type="PROSITE" id="PS51194"/>
    </source>
</evidence>
<dbReference type="GO" id="GO:0005524">
    <property type="term" value="F:ATP binding"/>
    <property type="evidence" value="ECO:0007669"/>
    <property type="project" value="UniProtKB-KW"/>
</dbReference>
<dbReference type="Pfam" id="PF00270">
    <property type="entry name" value="DEAD"/>
    <property type="match status" value="1"/>
</dbReference>
<dbReference type="PROSITE" id="PS51194">
    <property type="entry name" value="HELICASE_CTER"/>
    <property type="match status" value="1"/>
</dbReference>
<dbReference type="PANTHER" id="PTHR47957">
    <property type="entry name" value="ATP-DEPENDENT HELICASE HRQ1"/>
    <property type="match status" value="1"/>
</dbReference>
<feature type="domain" description="Helicase ATP-binding" evidence="3">
    <location>
        <begin position="95"/>
        <end position="300"/>
    </location>
</feature>
<evidence type="ECO:0000256" key="1">
    <source>
        <dbReference type="ARBA" id="ARBA00022741"/>
    </source>
</evidence>
<feature type="domain" description="Helicase C-terminal" evidence="4">
    <location>
        <begin position="944"/>
        <end position="1114"/>
    </location>
</feature>
<dbReference type="InterPro" id="IPR018973">
    <property type="entry name" value="MZB"/>
</dbReference>
<dbReference type="SUPFAM" id="SSF52540">
    <property type="entry name" value="P-loop containing nucleoside triphosphate hydrolases"/>
    <property type="match status" value="2"/>
</dbReference>
<dbReference type="InterPro" id="IPR011545">
    <property type="entry name" value="DEAD/DEAH_box_helicase_dom"/>
</dbReference>
<dbReference type="GO" id="GO:0006289">
    <property type="term" value="P:nucleotide-excision repair"/>
    <property type="evidence" value="ECO:0007669"/>
    <property type="project" value="TreeGrafter"/>
</dbReference>
<proteinExistence type="predicted"/>
<dbReference type="GO" id="GO:0043138">
    <property type="term" value="F:3'-5' DNA helicase activity"/>
    <property type="evidence" value="ECO:0007669"/>
    <property type="project" value="TreeGrafter"/>
</dbReference>
<keyword evidence="2" id="KW-0067">ATP-binding</keyword>
<keyword evidence="5" id="KW-0347">Helicase</keyword>
<keyword evidence="6" id="KW-1185">Reference proteome</keyword>
<evidence type="ECO:0000313" key="5">
    <source>
        <dbReference type="EMBL" id="RVW08226.1"/>
    </source>
</evidence>
<dbReference type="Gene3D" id="3.40.50.300">
    <property type="entry name" value="P-loop containing nucleotide triphosphate hydrolases"/>
    <property type="match status" value="2"/>
</dbReference>
<dbReference type="OrthoDB" id="3197455at2"/>
<dbReference type="InterPro" id="IPR001650">
    <property type="entry name" value="Helicase_C-like"/>
</dbReference>
<dbReference type="GO" id="GO:0003676">
    <property type="term" value="F:nucleic acid binding"/>
    <property type="evidence" value="ECO:0007669"/>
    <property type="project" value="InterPro"/>
</dbReference>